<feature type="transmembrane region" description="Helical" evidence="2">
    <location>
        <begin position="57"/>
        <end position="76"/>
    </location>
</feature>
<dbReference type="PANTHER" id="PTHR31020:SF1">
    <property type="entry name" value="TRANSMEMBRANE PROTEIN 174"/>
    <property type="match status" value="1"/>
</dbReference>
<feature type="transmembrane region" description="Helical" evidence="2">
    <location>
        <begin position="23"/>
        <end position="45"/>
    </location>
</feature>
<evidence type="ECO:0000256" key="1">
    <source>
        <dbReference type="SAM" id="MobiDB-lite"/>
    </source>
</evidence>
<dbReference type="GeneTree" id="ENSGT00390000004161"/>
<dbReference type="STRING" id="37003.ENSKMAP00000024726"/>
<dbReference type="Pfam" id="PF15029">
    <property type="entry name" value="TMEM174"/>
    <property type="match status" value="1"/>
</dbReference>
<keyword evidence="2" id="KW-0812">Transmembrane</keyword>
<dbReference type="InterPro" id="IPR027835">
    <property type="entry name" value="TMEM174"/>
</dbReference>
<keyword evidence="2" id="KW-1133">Transmembrane helix</keyword>
<dbReference type="AlphaFoldDB" id="A0A3Q3B6S3"/>
<evidence type="ECO:0000256" key="2">
    <source>
        <dbReference type="SAM" id="Phobius"/>
    </source>
</evidence>
<dbReference type="Ensembl" id="ENSKMAT00000025036.1">
    <property type="protein sequence ID" value="ENSKMAP00000024726.1"/>
    <property type="gene ID" value="ENSKMAG00000018332.1"/>
</dbReference>
<keyword evidence="2" id="KW-0472">Membrane</keyword>
<dbReference type="PANTHER" id="PTHR31020">
    <property type="entry name" value="TRANSMEMBRANE PROTEIN 174"/>
    <property type="match status" value="1"/>
</dbReference>
<dbReference type="OMA" id="YYTIYPP"/>
<organism evidence="3 4">
    <name type="scientific">Kryptolebias marmoratus</name>
    <name type="common">Mangrove killifish</name>
    <name type="synonym">Rivulus marmoratus</name>
    <dbReference type="NCBI Taxonomy" id="37003"/>
    <lineage>
        <taxon>Eukaryota</taxon>
        <taxon>Metazoa</taxon>
        <taxon>Chordata</taxon>
        <taxon>Craniata</taxon>
        <taxon>Vertebrata</taxon>
        <taxon>Euteleostomi</taxon>
        <taxon>Actinopterygii</taxon>
        <taxon>Neopterygii</taxon>
        <taxon>Teleostei</taxon>
        <taxon>Neoteleostei</taxon>
        <taxon>Acanthomorphata</taxon>
        <taxon>Ovalentaria</taxon>
        <taxon>Atherinomorphae</taxon>
        <taxon>Cyprinodontiformes</taxon>
        <taxon>Rivulidae</taxon>
        <taxon>Kryptolebias</taxon>
    </lineage>
</organism>
<feature type="compositionally biased region" description="Basic and acidic residues" evidence="1">
    <location>
        <begin position="164"/>
        <end position="194"/>
    </location>
</feature>
<feature type="region of interest" description="Disordered" evidence="1">
    <location>
        <begin position="164"/>
        <end position="214"/>
    </location>
</feature>
<dbReference type="Proteomes" id="UP000264800">
    <property type="component" value="Unplaced"/>
</dbReference>
<reference evidence="3" key="1">
    <citation type="submission" date="2025-08" db="UniProtKB">
        <authorList>
            <consortium name="Ensembl"/>
        </authorList>
    </citation>
    <scope>IDENTIFICATION</scope>
</reference>
<accession>A0A3Q3B6S3</accession>
<protein>
    <submittedName>
        <fullName evidence="3">Transmembrane protein 174</fullName>
    </submittedName>
</protein>
<keyword evidence="4" id="KW-1185">Reference proteome</keyword>
<evidence type="ECO:0000313" key="4">
    <source>
        <dbReference type="Proteomes" id="UP000264800"/>
    </source>
</evidence>
<sequence length="214" mass="23643">METNGTATSSRLSDTLLDDEKTAAALLLSGVFLAMVGVTFTAMGWQHYQTNTNFQWTQLLGPILISVGGTFMFTSICKFRLIFCCGQQEDEGVFVIPVREQVSRGHPVVVHGRNPPVMLQGAATMLCIPPAYSFITQEVQQPNELHPGLPPYDGVHGVDMVTAEDSRAHSSQTDQRRSRTQKTESDRGRPDEGSCSHPPAYEELFPSCHKHNHK</sequence>
<evidence type="ECO:0000313" key="3">
    <source>
        <dbReference type="Ensembl" id="ENSKMAP00000024726.1"/>
    </source>
</evidence>
<proteinExistence type="predicted"/>
<reference evidence="3" key="2">
    <citation type="submission" date="2025-09" db="UniProtKB">
        <authorList>
            <consortium name="Ensembl"/>
        </authorList>
    </citation>
    <scope>IDENTIFICATION</scope>
</reference>
<name>A0A3Q3B6S3_KRYMA</name>